<reference evidence="2 3" key="1">
    <citation type="submission" date="2019-03" db="EMBL/GenBank/DDBJ databases">
        <title>Draft genome sequences of two Veillonella tobetsuensis clinical isolates from intraoperative bronchial fluids of elderly patients with pulmonary carcinoma.</title>
        <authorList>
            <person name="Akiyama T."/>
        </authorList>
    </citation>
    <scope>NUCLEOTIDE SEQUENCE [LARGE SCALE GENOMIC DNA]</scope>
    <source>
        <strain evidence="2 3">PAGU 1578</strain>
    </source>
</reference>
<dbReference type="Proteomes" id="UP000300381">
    <property type="component" value="Unassembled WGS sequence"/>
</dbReference>
<protein>
    <submittedName>
        <fullName evidence="2">Uncharacterized protein</fullName>
    </submittedName>
</protein>
<dbReference type="AlphaFoldDB" id="A0A480AZF5"/>
<accession>A0A480AZF5</accession>
<gene>
    <name evidence="2" type="ORF">PAGU1578_07600</name>
</gene>
<proteinExistence type="predicted"/>
<evidence type="ECO:0000256" key="1">
    <source>
        <dbReference type="SAM" id="MobiDB-lite"/>
    </source>
</evidence>
<evidence type="ECO:0000313" key="3">
    <source>
        <dbReference type="Proteomes" id="UP000300381"/>
    </source>
</evidence>
<dbReference type="EMBL" id="BJCQ01000016">
    <property type="protein sequence ID" value="GCL67139.1"/>
    <property type="molecule type" value="Genomic_DNA"/>
</dbReference>
<name>A0A480AZF5_9FIRM</name>
<sequence length="719" mass="84598">MYFINFKQITSKTGHRTSMKSPTKSIENNIAIYNYKDVTIYLRIIEPIKDRHVIWYQSLKCVLLIEYSTINLREESKHSITTLQVPALLLKQIGLLKNITLIDDNHQRLKKSVFKAYDIEQALKSPNIESMNKIFETSFSTLFAEPEGGKSKEINSYLNELYTLIYENISTGYVSKRRTLDLLSRIKELTQRRESHYKTKLRKENEIKRVERQNLTDGMREIPDLIEAVTRPQTNFESNDTISIIGAIISILILLKRFHLQYIERKLQHSQQYIDFELCKYDADKASSCKISLDKLLNAYMAKSTKHTNLGEQVHAILLFNTAITKDQEMQIILWLARMEASFITPLDIIKRFIFYCHDAWLPLPTPTDITSNSAFSILNFGNKSSHHDWSQQKFILWPDINLAKELINKEIQYTGSEWTTLLMEKGYHKELQTLIEPDISIDIKNIANRFHIMTDYITLLAIQPTSNLEVMPDLAKWLDKNNDNNIFWSSLNRFPTAVAKLEMTRIYQQEINFINMVKKLQNLIDKSFDLFNTLYHSIDTDIITYELNINTEHYELSNSRKLARYITNSQKEKSIKDCNNWLNSHQQHIDYYITSIIERLYPIAPHNNNKELLSKKAYLIALKILYKVYQQSKHSSKGNYNSKETLFPSKSNHNPTNNHTEILRQFLFEPIITCIVFNLNPQDYFYISLKIKLNRYKQFVDFLYKSETLTLENNLMRK</sequence>
<organism evidence="2 3">
    <name type="scientific">Veillonella tobetsuensis</name>
    <dbReference type="NCBI Taxonomy" id="1110546"/>
    <lineage>
        <taxon>Bacteria</taxon>
        <taxon>Bacillati</taxon>
        <taxon>Bacillota</taxon>
        <taxon>Negativicutes</taxon>
        <taxon>Veillonellales</taxon>
        <taxon>Veillonellaceae</taxon>
        <taxon>Veillonella</taxon>
    </lineage>
</organism>
<comment type="caution">
    <text evidence="2">The sequence shown here is derived from an EMBL/GenBank/DDBJ whole genome shotgun (WGS) entry which is preliminary data.</text>
</comment>
<feature type="region of interest" description="Disordered" evidence="1">
    <location>
        <begin position="636"/>
        <end position="655"/>
    </location>
</feature>
<evidence type="ECO:0000313" key="2">
    <source>
        <dbReference type="EMBL" id="GCL67139.1"/>
    </source>
</evidence>